<evidence type="ECO:0000313" key="6">
    <source>
        <dbReference type="Proteomes" id="UP000028838"/>
    </source>
</evidence>
<dbReference type="PROSITE" id="PS50014">
    <property type="entry name" value="BROMODOMAIN_2"/>
    <property type="match status" value="2"/>
</dbReference>
<accession>A0A086JQ44</accession>
<evidence type="ECO:0000256" key="3">
    <source>
        <dbReference type="SAM" id="MobiDB-lite"/>
    </source>
</evidence>
<feature type="domain" description="Bromo" evidence="4">
    <location>
        <begin position="422"/>
        <end position="483"/>
    </location>
</feature>
<evidence type="ECO:0000259" key="4">
    <source>
        <dbReference type="PROSITE" id="PS50014"/>
    </source>
</evidence>
<evidence type="ECO:0000256" key="1">
    <source>
        <dbReference type="ARBA" id="ARBA00023117"/>
    </source>
</evidence>
<dbReference type="InterPro" id="IPR018359">
    <property type="entry name" value="Bromodomain_CS"/>
</dbReference>
<dbReference type="SMART" id="SM00297">
    <property type="entry name" value="BROMO"/>
    <property type="match status" value="1"/>
</dbReference>
<dbReference type="GO" id="GO:0035267">
    <property type="term" value="C:NuA4 histone acetyltransferase complex"/>
    <property type="evidence" value="ECO:0007669"/>
    <property type="project" value="TreeGrafter"/>
</dbReference>
<sequence length="500" mass="53782">MEPPPLPPLSQGVRDPDSSASFASSSGSTGSLPRHLKRKFAGIIDACRRCKDFHLFLEPVDVVAMECPTYYDLIKHPMDLTTMEEKLRNNAYSTEDDFLRDMILIFTNCRLFNRPGNPAGDFVLSLCAKSADKFVEEWCKFLKDGNKSAKAIRAFVDFFKAQVGEKPTEAPQEERDPCKEAKEPPDAAPGKEKKGRQSRTHALPSVCPAEVSQSEKKHEKVGERNATEPSATSSQAETGSSSCSPTEAAVSQQSSSAQDSLSSGSASLPSSADPAKKDSKSALDASPSAFSAAVSTSHPSLSSNVSPLTVESHALSSSLPHTTDSSSLLHSSLSSPSAPSESPSPAFPAFPSSAVSLGGRETVGDSKASVRDQGTKLETWTSDSGKAGEKGLHASLKGNPFLSGCAKTWQVYCKDYMVRPLKSDRYGYLFGTPVMSSAELPQAVKENYSKIISRPMDYGTIWTKLSSRCYEHPDEFRDDVLLVSNCLPSLFPQTCCSSTA</sequence>
<dbReference type="Gene3D" id="1.20.920.10">
    <property type="entry name" value="Bromodomain-like"/>
    <property type="match status" value="2"/>
</dbReference>
<evidence type="ECO:0000256" key="2">
    <source>
        <dbReference type="PROSITE-ProRule" id="PRU00035"/>
    </source>
</evidence>
<dbReference type="Proteomes" id="UP000028838">
    <property type="component" value="Unassembled WGS sequence"/>
</dbReference>
<dbReference type="PROSITE" id="PS00633">
    <property type="entry name" value="BROMODOMAIN_1"/>
    <property type="match status" value="1"/>
</dbReference>
<feature type="region of interest" description="Disordered" evidence="3">
    <location>
        <begin position="1"/>
        <end position="32"/>
    </location>
</feature>
<comment type="caution">
    <text evidence="5">The sequence shown here is derived from an EMBL/GenBank/DDBJ whole genome shotgun (WGS) entry which is preliminary data.</text>
</comment>
<dbReference type="Pfam" id="PF00439">
    <property type="entry name" value="Bromodomain"/>
    <property type="match status" value="2"/>
</dbReference>
<feature type="compositionally biased region" description="Low complexity" evidence="3">
    <location>
        <begin position="315"/>
        <end position="353"/>
    </location>
</feature>
<keyword evidence="5" id="KW-0012">Acyltransferase</keyword>
<feature type="compositionally biased region" description="Low complexity" evidence="3">
    <location>
        <begin position="248"/>
        <end position="273"/>
    </location>
</feature>
<dbReference type="OrthoDB" id="21449at2759"/>
<dbReference type="InterPro" id="IPR001487">
    <property type="entry name" value="Bromodomain"/>
</dbReference>
<feature type="compositionally biased region" description="Basic and acidic residues" evidence="3">
    <location>
        <begin position="213"/>
        <end position="226"/>
    </location>
</feature>
<feature type="compositionally biased region" description="Basic and acidic residues" evidence="3">
    <location>
        <begin position="166"/>
        <end position="192"/>
    </location>
</feature>
<feature type="compositionally biased region" description="Polar residues" evidence="3">
    <location>
        <begin position="227"/>
        <end position="245"/>
    </location>
</feature>
<dbReference type="PANTHER" id="PTHR15398">
    <property type="entry name" value="BROMODOMAIN-CONTAINING PROTEIN 8"/>
    <property type="match status" value="1"/>
</dbReference>
<dbReference type="GO" id="GO:0061733">
    <property type="term" value="F:protein-lysine-acetyltransferase activity"/>
    <property type="evidence" value="ECO:0007669"/>
    <property type="project" value="UniProtKB-EC"/>
</dbReference>
<name>A0A086JQ44_TOXGO</name>
<proteinExistence type="predicted"/>
<gene>
    <name evidence="5" type="ORF">TGFOU_258990A</name>
</gene>
<keyword evidence="1 2" id="KW-0103">Bromodomain</keyword>
<protein>
    <submittedName>
        <fullName evidence="5">Bromodomain-containing protein</fullName>
        <ecNumber evidence="5">2.3.1.48</ecNumber>
    </submittedName>
</protein>
<dbReference type="InterPro" id="IPR036427">
    <property type="entry name" value="Bromodomain-like_sf"/>
</dbReference>
<dbReference type="SUPFAM" id="SSF47370">
    <property type="entry name" value="Bromodomain"/>
    <property type="match status" value="2"/>
</dbReference>
<feature type="compositionally biased region" description="Polar residues" evidence="3">
    <location>
        <begin position="293"/>
        <end position="309"/>
    </location>
</feature>
<feature type="region of interest" description="Disordered" evidence="3">
    <location>
        <begin position="165"/>
        <end position="353"/>
    </location>
</feature>
<evidence type="ECO:0000313" key="5">
    <source>
        <dbReference type="EMBL" id="KFG34262.1"/>
    </source>
</evidence>
<dbReference type="EC" id="2.3.1.48" evidence="5"/>
<organism evidence="5 6">
    <name type="scientific">Toxoplasma gondii FOU</name>
    <dbReference type="NCBI Taxonomy" id="943167"/>
    <lineage>
        <taxon>Eukaryota</taxon>
        <taxon>Sar</taxon>
        <taxon>Alveolata</taxon>
        <taxon>Apicomplexa</taxon>
        <taxon>Conoidasida</taxon>
        <taxon>Coccidia</taxon>
        <taxon>Eucoccidiorida</taxon>
        <taxon>Eimeriorina</taxon>
        <taxon>Sarcocystidae</taxon>
        <taxon>Toxoplasma</taxon>
    </lineage>
</organism>
<dbReference type="PRINTS" id="PR00503">
    <property type="entry name" value="BROMODOMAIN"/>
</dbReference>
<dbReference type="AlphaFoldDB" id="A0A086JQ44"/>
<dbReference type="VEuPathDB" id="ToxoDB:TGFOU_258990A"/>
<dbReference type="EMBL" id="AEYH02002824">
    <property type="protein sequence ID" value="KFG34262.1"/>
    <property type="molecule type" value="Genomic_DNA"/>
</dbReference>
<feature type="compositionally biased region" description="Low complexity" evidence="3">
    <location>
        <begin position="18"/>
        <end position="31"/>
    </location>
</feature>
<reference evidence="5 6" key="1">
    <citation type="submission" date="2014-07" db="EMBL/GenBank/DDBJ databases">
        <authorList>
            <person name="Sibley D."/>
            <person name="Venepally P."/>
            <person name="Karamycheva S."/>
            <person name="Hadjithomas M."/>
            <person name="Khan A."/>
            <person name="Brunk B."/>
            <person name="Roos D."/>
            <person name="Caler E."/>
            <person name="Lorenzi H."/>
        </authorList>
    </citation>
    <scope>NUCLEOTIDE SEQUENCE [LARGE SCALE GENOMIC DNA]</scope>
    <source>
        <strain evidence="5 6">FOU</strain>
    </source>
</reference>
<dbReference type="PANTHER" id="PTHR15398:SF4">
    <property type="entry name" value="BROMODOMAIN-CONTAINING PROTEIN 8 ISOFORM X1"/>
    <property type="match status" value="1"/>
</dbReference>
<keyword evidence="5" id="KW-0808">Transferase</keyword>
<feature type="domain" description="Bromo" evidence="4">
    <location>
        <begin position="48"/>
        <end position="120"/>
    </location>
</feature>